<reference evidence="1 2" key="1">
    <citation type="journal article" date="2015" name="Stand. Genomic Sci.">
        <title>Genomic Encyclopedia of Bacterial and Archaeal Type Strains, Phase III: the genomes of soil and plant-associated and newly described type strains.</title>
        <authorList>
            <person name="Whitman W.B."/>
            <person name="Woyke T."/>
            <person name="Klenk H.P."/>
            <person name="Zhou Y."/>
            <person name="Lilburn T.G."/>
            <person name="Beck B.J."/>
            <person name="De Vos P."/>
            <person name="Vandamme P."/>
            <person name="Eisen J.A."/>
            <person name="Garrity G."/>
            <person name="Hugenholtz P."/>
            <person name="Kyrpides N.C."/>
        </authorList>
    </citation>
    <scope>NUCLEOTIDE SEQUENCE [LARGE SCALE GENOMIC DNA]</scope>
    <source>
        <strain evidence="1 2">CGMCC 1.10116</strain>
    </source>
</reference>
<evidence type="ECO:0000313" key="2">
    <source>
        <dbReference type="Proteomes" id="UP000315711"/>
    </source>
</evidence>
<dbReference type="OrthoDB" id="5363652at2"/>
<protein>
    <submittedName>
        <fullName evidence="1">Abortive infection bacteriophage resistance protein</fullName>
    </submittedName>
</protein>
<gene>
    <name evidence="1" type="ORF">IQ10_00312</name>
</gene>
<proteinExistence type="predicted"/>
<accession>A0A562QT06</accession>
<dbReference type="EMBL" id="VLKZ01000001">
    <property type="protein sequence ID" value="TWI59889.1"/>
    <property type="molecule type" value="Genomic_DNA"/>
</dbReference>
<name>A0A562QT06_9BACI</name>
<comment type="caution">
    <text evidence="1">The sequence shown here is derived from an EMBL/GenBank/DDBJ whole genome shotgun (WGS) entry which is preliminary data.</text>
</comment>
<dbReference type="Proteomes" id="UP000315711">
    <property type="component" value="Unassembled WGS sequence"/>
</dbReference>
<dbReference type="RefSeq" id="WP_144448712.1">
    <property type="nucleotide sequence ID" value="NZ_VLKZ01000001.1"/>
</dbReference>
<keyword evidence="2" id="KW-1185">Reference proteome</keyword>
<dbReference type="Pfam" id="PF07751">
    <property type="entry name" value="Abi_2"/>
    <property type="match status" value="1"/>
</dbReference>
<organism evidence="1 2">
    <name type="scientific">Halalkalibacter nanhaiisediminis</name>
    <dbReference type="NCBI Taxonomy" id="688079"/>
    <lineage>
        <taxon>Bacteria</taxon>
        <taxon>Bacillati</taxon>
        <taxon>Bacillota</taxon>
        <taxon>Bacilli</taxon>
        <taxon>Bacillales</taxon>
        <taxon>Bacillaceae</taxon>
        <taxon>Halalkalibacter</taxon>
    </lineage>
</organism>
<dbReference type="AlphaFoldDB" id="A0A562QT06"/>
<sequence length="313" mass="37291">MEQSTQKVLKKKLSFDEMIEHLDQKNVKFELITKDEAKNILQTSNYFYKITAYRKNFEKNKNDKYVNLDFKFLQDLATIDMRLRYLVLHMSLDIEHVIKTKILMDITNDSTEDGYSIVTDFLDHDEKSIDYYMNALSKESHYNYGLYVKHHENPPIWVLFEVMTFGGFVKFVEFYYRRKNKPPAYKEIQQVLRYVKNIRNTAAHNSPILMDITKNGQIDPQKVIKPITSFTKKIAGLSPQARKKRLSNRKVHDLTALIYVHYTYINSEGIKNARYRELRELLERTKRLEDAYNNQDSLIAVYKYFKKLIDFVS</sequence>
<evidence type="ECO:0000313" key="1">
    <source>
        <dbReference type="EMBL" id="TWI59889.1"/>
    </source>
</evidence>
<dbReference type="InterPro" id="IPR011664">
    <property type="entry name" value="Abi_system_AbiD/AbiF-like"/>
</dbReference>